<accession>H6QUR8</accession>
<dbReference type="GeneID" id="13542045"/>
<sequence length="92" mass="10192">MPLEAETSAKRCKNQKTKQNPSSQTSLTSPWGRSHTKPIGMSTSKNKSNDKRRTGESLIAHRISQPSGPSLLARINQDQNESQPITAAHRRN</sequence>
<dbReference type="Proteomes" id="UP000008783">
    <property type="component" value="Unassembled WGS sequence"/>
</dbReference>
<dbReference type="InParanoid" id="H6QUR8"/>
<dbReference type="EMBL" id="DS178351">
    <property type="protein sequence ID" value="EHS64826.1"/>
    <property type="molecule type" value="Genomic_DNA"/>
</dbReference>
<reference evidence="3" key="1">
    <citation type="journal article" date="2011" name="Proc. Natl. Acad. Sci. U.S.A.">
        <title>Obligate biotrophy features unraveled by the genomic analysis of rust fungi.</title>
        <authorList>
            <person name="Duplessis S."/>
            <person name="Cuomo C.A."/>
            <person name="Lin Y.-C."/>
            <person name="Aerts A."/>
            <person name="Tisserant E."/>
            <person name="Veneault-Fourrey C."/>
            <person name="Joly D.L."/>
            <person name="Hacquard S."/>
            <person name="Amselem J."/>
            <person name="Cantarel B.L."/>
            <person name="Chiu R."/>
            <person name="Coutinho P.M."/>
            <person name="Feau N."/>
            <person name="Field M."/>
            <person name="Frey P."/>
            <person name="Gelhaye E."/>
            <person name="Goldberg J."/>
            <person name="Grabherr M.G."/>
            <person name="Kodira C.D."/>
            <person name="Kohler A."/>
            <person name="Kuees U."/>
            <person name="Lindquist E.A."/>
            <person name="Lucas S.M."/>
            <person name="Mago R."/>
            <person name="Mauceli E."/>
            <person name="Morin E."/>
            <person name="Murat C."/>
            <person name="Pangilinan J.L."/>
            <person name="Park R."/>
            <person name="Pearson M."/>
            <person name="Quesneville H."/>
            <person name="Rouhier N."/>
            <person name="Sakthikumar S."/>
            <person name="Salamov A.A."/>
            <person name="Schmutz J."/>
            <person name="Selles B."/>
            <person name="Shapiro H."/>
            <person name="Tanguay P."/>
            <person name="Tuskan G.A."/>
            <person name="Henrissat B."/>
            <person name="Van de Peer Y."/>
            <person name="Rouze P."/>
            <person name="Ellis J.G."/>
            <person name="Dodds P.N."/>
            <person name="Schein J.E."/>
            <person name="Zhong S."/>
            <person name="Hamelin R.C."/>
            <person name="Grigoriev I.V."/>
            <person name="Szabo L.J."/>
            <person name="Martin F."/>
        </authorList>
    </citation>
    <scope>NUCLEOTIDE SEQUENCE [LARGE SCALE GENOMIC DNA]</scope>
    <source>
        <strain evidence="3">CRL 75-36-700-3 / race SCCL</strain>
    </source>
</reference>
<dbReference type="HOGENOM" id="CLU_2360727_0_0_1"/>
<feature type="compositionally biased region" description="Polar residues" evidence="1">
    <location>
        <begin position="76"/>
        <end position="85"/>
    </location>
</feature>
<feature type="compositionally biased region" description="Polar residues" evidence="1">
    <location>
        <begin position="17"/>
        <end position="31"/>
    </location>
</feature>
<protein>
    <submittedName>
        <fullName evidence="2">Uncharacterized protein</fullName>
    </submittedName>
</protein>
<name>H6QUR8_PUCGT</name>
<dbReference type="KEGG" id="pgr:PGTG_22468"/>
<evidence type="ECO:0000313" key="3">
    <source>
        <dbReference type="Proteomes" id="UP000008783"/>
    </source>
</evidence>
<dbReference type="VEuPathDB" id="FungiDB:PGTG_22468"/>
<gene>
    <name evidence="2" type="ORF">PGTG_22468</name>
</gene>
<keyword evidence="3" id="KW-1185">Reference proteome</keyword>
<feature type="region of interest" description="Disordered" evidence="1">
    <location>
        <begin position="1"/>
        <end position="92"/>
    </location>
</feature>
<dbReference type="RefSeq" id="XP_003888749.1">
    <property type="nucleotide sequence ID" value="XM_003888700.1"/>
</dbReference>
<evidence type="ECO:0000256" key="1">
    <source>
        <dbReference type="SAM" id="MobiDB-lite"/>
    </source>
</evidence>
<evidence type="ECO:0000313" key="2">
    <source>
        <dbReference type="EMBL" id="EHS64826.1"/>
    </source>
</evidence>
<dbReference type="AlphaFoldDB" id="H6QUR8"/>
<organism evidence="2 3">
    <name type="scientific">Puccinia graminis f. sp. tritici (strain CRL 75-36-700-3 / race SCCL)</name>
    <name type="common">Black stem rust fungus</name>
    <dbReference type="NCBI Taxonomy" id="418459"/>
    <lineage>
        <taxon>Eukaryota</taxon>
        <taxon>Fungi</taxon>
        <taxon>Dikarya</taxon>
        <taxon>Basidiomycota</taxon>
        <taxon>Pucciniomycotina</taxon>
        <taxon>Pucciniomycetes</taxon>
        <taxon>Pucciniales</taxon>
        <taxon>Pucciniaceae</taxon>
        <taxon>Puccinia</taxon>
    </lineage>
</organism>
<proteinExistence type="predicted"/>